<keyword evidence="4" id="KW-0326">Glycosidase</keyword>
<name>A0A6G3ZZP8_9BACL</name>
<proteinExistence type="predicted"/>
<keyword evidence="4" id="KW-0378">Hydrolase</keyword>
<dbReference type="PANTHER" id="PTHR40446:SF2">
    <property type="entry name" value="N-ACETYLGLUCOSAMINE-1-PHOSPHODIESTER ALPHA-N-ACETYLGLUCOSAMINIDASE"/>
    <property type="match status" value="1"/>
</dbReference>
<gene>
    <name evidence="4" type="ORF">GK047_16525</name>
</gene>
<feature type="compositionally biased region" description="Basic residues" evidence="1">
    <location>
        <begin position="11"/>
        <end position="21"/>
    </location>
</feature>
<keyword evidence="2" id="KW-0472">Membrane</keyword>
<dbReference type="PANTHER" id="PTHR40446">
    <property type="entry name" value="N-ACETYLGLUCOSAMINE-1-PHOSPHODIESTER ALPHA-N-ACETYLGLUCOSAMINIDASE"/>
    <property type="match status" value="1"/>
</dbReference>
<evidence type="ECO:0000256" key="1">
    <source>
        <dbReference type="SAM" id="MobiDB-lite"/>
    </source>
</evidence>
<dbReference type="GO" id="GO:0016798">
    <property type="term" value="F:hydrolase activity, acting on glycosyl bonds"/>
    <property type="evidence" value="ECO:0007669"/>
    <property type="project" value="UniProtKB-KW"/>
</dbReference>
<comment type="caution">
    <text evidence="4">The sequence shown here is derived from an EMBL/GenBank/DDBJ whole genome shotgun (WGS) entry which is preliminary data.</text>
</comment>
<dbReference type="EMBL" id="JAAIKC010000006">
    <property type="protein sequence ID" value="NEW07612.1"/>
    <property type="molecule type" value="Genomic_DNA"/>
</dbReference>
<dbReference type="Pfam" id="PF09992">
    <property type="entry name" value="NAGPA"/>
    <property type="match status" value="1"/>
</dbReference>
<dbReference type="InterPro" id="IPR018711">
    <property type="entry name" value="NAGPA"/>
</dbReference>
<evidence type="ECO:0000313" key="4">
    <source>
        <dbReference type="EMBL" id="NEW07612.1"/>
    </source>
</evidence>
<protein>
    <submittedName>
        <fullName evidence="4">Phosphodiester glycosidase family protein</fullName>
    </submittedName>
</protein>
<feature type="domain" description="Phosphodiester glycosidase" evidence="3">
    <location>
        <begin position="167"/>
        <end position="346"/>
    </location>
</feature>
<evidence type="ECO:0000259" key="3">
    <source>
        <dbReference type="Pfam" id="PF09992"/>
    </source>
</evidence>
<sequence length="371" mass="40372">MALQQTASRLPPRKTGKGRRKKSTGMGVILYTLIGFTGLSLVALCWFFLTSSGTSVRLMMADTIITTQHRDWAKYLIGSDELKKRVDAYTKNFEEMGVEKDKGFVDLGKNSTKPSTVKKELVKIDPISGSNFKGYLVTISDPKKVRIAVPEKAGKGEKVSSMVKRTGAILGVNGGGFNDPNWEGNGFQPEGIVISGGKIFYNDKGVNGSVQVVGIDKEGRMIAGKYKVSELVEMGVKEAVSFSPRFIVNGVGQIKSQADGWGIAPRTSMAQTKDGSILFCIIDGRQKNSIGATLYDVQQIFLDHGAVTAANLDGGASTVLVHNNAIVNKPSSEYGERYLPTAWLVYDHPETANIKNVWEGLDIRKIDPSKW</sequence>
<keyword evidence="2" id="KW-0812">Transmembrane</keyword>
<reference evidence="4" key="1">
    <citation type="submission" date="2020-02" db="EMBL/GenBank/DDBJ databases">
        <authorList>
            <person name="Shen X.-R."/>
            <person name="Zhang Y.-X."/>
        </authorList>
    </citation>
    <scope>NUCLEOTIDE SEQUENCE</scope>
    <source>
        <strain evidence="4">SYP-B3998</strain>
    </source>
</reference>
<evidence type="ECO:0000256" key="2">
    <source>
        <dbReference type="SAM" id="Phobius"/>
    </source>
</evidence>
<organism evidence="4">
    <name type="scientific">Paenibacillus sp. SYP-B3998</name>
    <dbReference type="NCBI Taxonomy" id="2678564"/>
    <lineage>
        <taxon>Bacteria</taxon>
        <taxon>Bacillati</taxon>
        <taxon>Bacillota</taxon>
        <taxon>Bacilli</taxon>
        <taxon>Bacillales</taxon>
        <taxon>Paenibacillaceae</taxon>
        <taxon>Paenibacillus</taxon>
    </lineage>
</organism>
<feature type="transmembrane region" description="Helical" evidence="2">
    <location>
        <begin position="28"/>
        <end position="49"/>
    </location>
</feature>
<feature type="region of interest" description="Disordered" evidence="1">
    <location>
        <begin position="1"/>
        <end position="21"/>
    </location>
</feature>
<keyword evidence="2" id="KW-1133">Transmembrane helix</keyword>
<accession>A0A6G3ZZP8</accession>
<dbReference type="AlphaFoldDB" id="A0A6G3ZZP8"/>